<protein>
    <submittedName>
        <fullName evidence="2">Uncharacterized protein</fullName>
    </submittedName>
</protein>
<dbReference type="Gramene" id="Zm00001eb227520_T001">
    <property type="protein sequence ID" value="Zm00001eb227520_P001"/>
    <property type="gene ID" value="Zm00001eb227520"/>
</dbReference>
<dbReference type="Proteomes" id="UP000007305">
    <property type="component" value="Chromosome 5"/>
</dbReference>
<proteinExistence type="predicted"/>
<dbReference type="EnsemblPlants" id="Zm00001eb283210_T001">
    <property type="protein sequence ID" value="Zm00001eb283210_P001"/>
    <property type="gene ID" value="Zm00001eb283210"/>
</dbReference>
<keyword evidence="3" id="KW-1185">Reference proteome</keyword>
<dbReference type="Proteomes" id="UP000007305">
    <property type="component" value="Chromosome 6"/>
</dbReference>
<evidence type="ECO:0000313" key="2">
    <source>
        <dbReference type="EnsemblPlants" id="Zm00001eb227520_P001"/>
    </source>
</evidence>
<evidence type="ECO:0000313" key="3">
    <source>
        <dbReference type="Proteomes" id="UP000007305"/>
    </source>
</evidence>
<reference evidence="2" key="2">
    <citation type="submission" date="2019-07" db="EMBL/GenBank/DDBJ databases">
        <authorList>
            <person name="Seetharam A."/>
            <person name="Woodhouse M."/>
            <person name="Cannon E."/>
        </authorList>
    </citation>
    <scope>NUCLEOTIDE SEQUENCE [LARGE SCALE GENOMIC DNA]</scope>
    <source>
        <strain evidence="2">cv. B73</strain>
    </source>
</reference>
<reference evidence="3" key="1">
    <citation type="journal article" date="2009" name="Science">
        <title>The B73 maize genome: complexity, diversity, and dynamics.</title>
        <authorList>
            <person name="Schnable P.S."/>
            <person name="Ware D."/>
            <person name="Fulton R.S."/>
            <person name="Stein J.C."/>
            <person name="Wei F."/>
            <person name="Pasternak S."/>
            <person name="Liang C."/>
            <person name="Zhang J."/>
            <person name="Fulton L."/>
            <person name="Graves T.A."/>
            <person name="Minx P."/>
            <person name="Reily A.D."/>
            <person name="Courtney L."/>
            <person name="Kruchowski S.S."/>
            <person name="Tomlinson C."/>
            <person name="Strong C."/>
            <person name="Delehaunty K."/>
            <person name="Fronick C."/>
            <person name="Courtney B."/>
            <person name="Rock S.M."/>
            <person name="Belter E."/>
            <person name="Du F."/>
            <person name="Kim K."/>
            <person name="Abbott R.M."/>
            <person name="Cotton M."/>
            <person name="Levy A."/>
            <person name="Marchetto P."/>
            <person name="Ochoa K."/>
            <person name="Jackson S.M."/>
            <person name="Gillam B."/>
            <person name="Chen W."/>
            <person name="Yan L."/>
            <person name="Higginbotham J."/>
            <person name="Cardenas M."/>
            <person name="Waligorski J."/>
            <person name="Applebaum E."/>
            <person name="Phelps L."/>
            <person name="Falcone J."/>
            <person name="Kanchi K."/>
            <person name="Thane T."/>
            <person name="Scimone A."/>
            <person name="Thane N."/>
            <person name="Henke J."/>
            <person name="Wang T."/>
            <person name="Ruppert J."/>
            <person name="Shah N."/>
            <person name="Rotter K."/>
            <person name="Hodges J."/>
            <person name="Ingenthron E."/>
            <person name="Cordes M."/>
            <person name="Kohlberg S."/>
            <person name="Sgro J."/>
            <person name="Delgado B."/>
            <person name="Mead K."/>
            <person name="Chinwalla A."/>
            <person name="Leonard S."/>
            <person name="Crouse K."/>
            <person name="Collura K."/>
            <person name="Kudrna D."/>
            <person name="Currie J."/>
            <person name="He R."/>
            <person name="Angelova A."/>
            <person name="Rajasekar S."/>
            <person name="Mueller T."/>
            <person name="Lomeli R."/>
            <person name="Scara G."/>
            <person name="Ko A."/>
            <person name="Delaney K."/>
            <person name="Wissotski M."/>
            <person name="Lopez G."/>
            <person name="Campos D."/>
            <person name="Braidotti M."/>
            <person name="Ashley E."/>
            <person name="Golser W."/>
            <person name="Kim H."/>
            <person name="Lee S."/>
            <person name="Lin J."/>
            <person name="Dujmic Z."/>
            <person name="Kim W."/>
            <person name="Talag J."/>
            <person name="Zuccolo A."/>
            <person name="Fan C."/>
            <person name="Sebastian A."/>
            <person name="Kramer M."/>
            <person name="Spiegel L."/>
            <person name="Nascimento L."/>
            <person name="Zutavern T."/>
            <person name="Miller B."/>
            <person name="Ambroise C."/>
            <person name="Muller S."/>
            <person name="Spooner W."/>
            <person name="Narechania A."/>
            <person name="Ren L."/>
            <person name="Wei S."/>
            <person name="Kumari S."/>
            <person name="Faga B."/>
            <person name="Levy M.J."/>
            <person name="McMahan L."/>
            <person name="Van Buren P."/>
            <person name="Vaughn M.W."/>
            <person name="Ying K."/>
            <person name="Yeh C.-T."/>
            <person name="Emrich S.J."/>
            <person name="Jia Y."/>
            <person name="Kalyanaraman A."/>
            <person name="Hsia A.-P."/>
            <person name="Barbazuk W.B."/>
            <person name="Baucom R.S."/>
            <person name="Brutnell T.P."/>
            <person name="Carpita N.C."/>
            <person name="Chaparro C."/>
            <person name="Chia J.-M."/>
            <person name="Deragon J.-M."/>
            <person name="Estill J.C."/>
            <person name="Fu Y."/>
            <person name="Jeddeloh J.A."/>
            <person name="Han Y."/>
            <person name="Lee H."/>
            <person name="Li P."/>
            <person name="Lisch D.R."/>
            <person name="Liu S."/>
            <person name="Liu Z."/>
            <person name="Nagel D.H."/>
            <person name="McCann M.C."/>
            <person name="SanMiguel P."/>
            <person name="Myers A.M."/>
            <person name="Nettleton D."/>
            <person name="Nguyen J."/>
            <person name="Penning B.W."/>
            <person name="Ponnala L."/>
            <person name="Schneider K.L."/>
            <person name="Schwartz D.C."/>
            <person name="Sharma A."/>
            <person name="Soderlund C."/>
            <person name="Springer N.M."/>
            <person name="Sun Q."/>
            <person name="Wang H."/>
            <person name="Waterman M."/>
            <person name="Westerman R."/>
            <person name="Wolfgruber T.K."/>
            <person name="Yang L."/>
            <person name="Yu Y."/>
            <person name="Zhang L."/>
            <person name="Zhou S."/>
            <person name="Zhu Q."/>
            <person name="Bennetzen J.L."/>
            <person name="Dawe R.K."/>
            <person name="Jiang J."/>
            <person name="Jiang N."/>
            <person name="Presting G.G."/>
            <person name="Wessler S.R."/>
            <person name="Aluru S."/>
            <person name="Martienssen R.A."/>
            <person name="Clifton S.W."/>
            <person name="McCombie W.R."/>
            <person name="Wing R.A."/>
            <person name="Wilson R.K."/>
        </authorList>
    </citation>
    <scope>NUCLEOTIDE SEQUENCE [LARGE SCALE GENOMIC DNA]</scope>
    <source>
        <strain evidence="3">cv. B73</strain>
    </source>
</reference>
<dbReference type="EnsemblPlants" id="Zm00001eb227520_T001">
    <property type="protein sequence ID" value="Zm00001eb227520_P001"/>
    <property type="gene ID" value="Zm00001eb227520"/>
</dbReference>
<dbReference type="AlphaFoldDB" id="A0A804U754"/>
<organism evidence="2 3">
    <name type="scientific">Zea mays</name>
    <name type="common">Maize</name>
    <dbReference type="NCBI Taxonomy" id="4577"/>
    <lineage>
        <taxon>Eukaryota</taxon>
        <taxon>Viridiplantae</taxon>
        <taxon>Streptophyta</taxon>
        <taxon>Embryophyta</taxon>
        <taxon>Tracheophyta</taxon>
        <taxon>Spermatophyta</taxon>
        <taxon>Magnoliopsida</taxon>
        <taxon>Liliopsida</taxon>
        <taxon>Poales</taxon>
        <taxon>Poaceae</taxon>
        <taxon>PACMAD clade</taxon>
        <taxon>Panicoideae</taxon>
        <taxon>Andropogonodae</taxon>
        <taxon>Andropogoneae</taxon>
        <taxon>Tripsacinae</taxon>
        <taxon>Zea</taxon>
    </lineage>
</organism>
<accession>A0A804U754</accession>
<sequence length="85" mass="9686">MDCLAERGLVWGMEDSSMKLRKVPTWERALRSADPSRDHERDKDESGGDDDDDECAVLIRQIVERTKQGSHVLVNAQKLLFSVDQ</sequence>
<evidence type="ECO:0000256" key="1">
    <source>
        <dbReference type="SAM" id="MobiDB-lite"/>
    </source>
</evidence>
<feature type="region of interest" description="Disordered" evidence="1">
    <location>
        <begin position="26"/>
        <end position="53"/>
    </location>
</feature>
<dbReference type="Gramene" id="Zm00001eb283210_T001">
    <property type="protein sequence ID" value="Zm00001eb283210_P001"/>
    <property type="gene ID" value="Zm00001eb283210"/>
</dbReference>
<feature type="compositionally biased region" description="Basic and acidic residues" evidence="1">
    <location>
        <begin position="26"/>
        <end position="46"/>
    </location>
</feature>
<reference evidence="2" key="3">
    <citation type="submission" date="2021-05" db="UniProtKB">
        <authorList>
            <consortium name="EnsemblPlants"/>
        </authorList>
    </citation>
    <scope>IDENTIFICATION</scope>
    <source>
        <strain evidence="2">cv. B73</strain>
    </source>
</reference>
<name>A0A804U754_MAIZE</name>